<keyword evidence="3" id="KW-0677">Repeat</keyword>
<dbReference type="Gene3D" id="1.25.40.20">
    <property type="entry name" value="Ankyrin repeat-containing domain"/>
    <property type="match status" value="1"/>
</dbReference>
<feature type="domain" description="PGG" evidence="9">
    <location>
        <begin position="296"/>
        <end position="405"/>
    </location>
</feature>
<dbReference type="PROSITE" id="PS50297">
    <property type="entry name" value="ANK_REP_REGION"/>
    <property type="match status" value="3"/>
</dbReference>
<evidence type="ECO:0000256" key="2">
    <source>
        <dbReference type="ARBA" id="ARBA00022692"/>
    </source>
</evidence>
<evidence type="ECO:0000313" key="10">
    <source>
        <dbReference type="EMBL" id="OAY48082.1"/>
    </source>
</evidence>
<evidence type="ECO:0000256" key="8">
    <source>
        <dbReference type="SAM" id="Phobius"/>
    </source>
</evidence>
<keyword evidence="4 8" id="KW-1133">Transmembrane helix</keyword>
<keyword evidence="5 7" id="KW-0040">ANK repeat</keyword>
<dbReference type="SMART" id="SM00248">
    <property type="entry name" value="ANK"/>
    <property type="match status" value="6"/>
</dbReference>
<dbReference type="SUPFAM" id="SSF48403">
    <property type="entry name" value="Ankyrin repeat"/>
    <property type="match status" value="1"/>
</dbReference>
<dbReference type="Pfam" id="PF00023">
    <property type="entry name" value="Ank"/>
    <property type="match status" value="1"/>
</dbReference>
<dbReference type="InterPro" id="IPR036770">
    <property type="entry name" value="Ankyrin_rpt-contain_sf"/>
</dbReference>
<dbReference type="Pfam" id="PF12796">
    <property type="entry name" value="Ank_2"/>
    <property type="match status" value="2"/>
</dbReference>
<protein>
    <recommendedName>
        <fullName evidence="9">PGG domain-containing protein</fullName>
    </recommendedName>
</protein>
<evidence type="ECO:0000256" key="1">
    <source>
        <dbReference type="ARBA" id="ARBA00004141"/>
    </source>
</evidence>
<evidence type="ECO:0000256" key="4">
    <source>
        <dbReference type="ARBA" id="ARBA00022989"/>
    </source>
</evidence>
<dbReference type="PANTHER" id="PTHR24186">
    <property type="entry name" value="PROTEIN PHOSPHATASE 1 REGULATORY SUBUNIT"/>
    <property type="match status" value="1"/>
</dbReference>
<dbReference type="OMA" id="HVKLYCI"/>
<dbReference type="EMBL" id="CM004392">
    <property type="protein sequence ID" value="OAY48082.1"/>
    <property type="molecule type" value="Genomic_DNA"/>
</dbReference>
<proteinExistence type="predicted"/>
<keyword evidence="2 8" id="KW-0812">Transmembrane</keyword>
<evidence type="ECO:0000256" key="6">
    <source>
        <dbReference type="ARBA" id="ARBA00023136"/>
    </source>
</evidence>
<dbReference type="InterPro" id="IPR002110">
    <property type="entry name" value="Ankyrin_rpt"/>
</dbReference>
<dbReference type="Pfam" id="PF13962">
    <property type="entry name" value="PGG"/>
    <property type="match status" value="1"/>
</dbReference>
<dbReference type="PANTHER" id="PTHR24186:SF56">
    <property type="entry name" value="PGG DOMAIN-CONTAINING PROTEIN"/>
    <property type="match status" value="1"/>
</dbReference>
<feature type="transmembrane region" description="Helical" evidence="8">
    <location>
        <begin position="414"/>
        <end position="434"/>
    </location>
</feature>
<organism evidence="10">
    <name type="scientific">Manihot esculenta</name>
    <name type="common">Cassava</name>
    <name type="synonym">Jatropha manihot</name>
    <dbReference type="NCBI Taxonomy" id="3983"/>
    <lineage>
        <taxon>Eukaryota</taxon>
        <taxon>Viridiplantae</taxon>
        <taxon>Streptophyta</taxon>
        <taxon>Embryophyta</taxon>
        <taxon>Tracheophyta</taxon>
        <taxon>Spermatophyta</taxon>
        <taxon>Magnoliopsida</taxon>
        <taxon>eudicotyledons</taxon>
        <taxon>Gunneridae</taxon>
        <taxon>Pentapetalae</taxon>
        <taxon>rosids</taxon>
        <taxon>fabids</taxon>
        <taxon>Malpighiales</taxon>
        <taxon>Euphorbiaceae</taxon>
        <taxon>Crotonoideae</taxon>
        <taxon>Manihoteae</taxon>
        <taxon>Manihot</taxon>
    </lineage>
</organism>
<comment type="subcellular location">
    <subcellularLocation>
        <location evidence="1">Membrane</location>
        <topology evidence="1">Multi-pass membrane protein</topology>
    </subcellularLocation>
</comment>
<dbReference type="STRING" id="3983.A0A2C9VQK7"/>
<reference evidence="10" key="1">
    <citation type="submission" date="2016-02" db="EMBL/GenBank/DDBJ databases">
        <title>WGS assembly of Manihot esculenta.</title>
        <authorList>
            <person name="Bredeson J.V."/>
            <person name="Prochnik S.E."/>
            <person name="Lyons J.B."/>
            <person name="Schmutz J."/>
            <person name="Grimwood J."/>
            <person name="Vrebalov J."/>
            <person name="Bart R.S."/>
            <person name="Amuge T."/>
            <person name="Ferguson M.E."/>
            <person name="Green R."/>
            <person name="Putnam N."/>
            <person name="Stites J."/>
            <person name="Rounsley S."/>
            <person name="Rokhsar D.S."/>
        </authorList>
    </citation>
    <scope>NUCLEOTIDE SEQUENCE [LARGE SCALE GENOMIC DNA]</scope>
    <source>
        <tissue evidence="10">Leaf</tissue>
    </source>
</reference>
<sequence length="453" mass="49709">MDVRLLEAAQTGDVDYLQLLLVENPLILDNIALFSSENPIHTASIAGHLDFVKEILRLRPGFAKEINQDGLSPMHMAAANGHVEILRELMKVDCRLCRSQGKEKKTPLHCAAIKGRAEIISVMLLCCPDSIEDKTVQGETALHLAVKRNQFQAVNVLLDNIREKNRGDLLSLKDELGNTVLHLAAWKRQRQVIELLLGSGTTNSGILEVNAKTNSGLTALDLLLIFPSEAGDTEITEILRSAGAMRAKDISHPAISSFQSVNQNSAFSTLEICQTEQPKNLVDYFKFQKGRDSPSEARSALLVIAVLVATATFQVGVNPPGGVWQDSYIPDQSNSKAIITKAHYAGESILATASPIAFALFVLFNSIGLSVSLFMIHILTSRFPLQFELQMCIVALYFTYNTALINMSPDEVKLYVVLVTVIPSSLTAVIAKAIRIHAKKMAEFVLARIRRVP</sequence>
<dbReference type="AlphaFoldDB" id="A0A2C9VQK7"/>
<feature type="repeat" description="ANK" evidence="7">
    <location>
        <begin position="69"/>
        <end position="91"/>
    </location>
</feature>
<gene>
    <name evidence="10" type="ORF">MANES_06G129900</name>
</gene>
<keyword evidence="6 8" id="KW-0472">Membrane</keyword>
<dbReference type="OrthoDB" id="1932267at2759"/>
<dbReference type="InterPro" id="IPR026961">
    <property type="entry name" value="PGG_dom"/>
</dbReference>
<name>A0A2C9VQK7_MANES</name>
<dbReference type="PROSITE" id="PS50088">
    <property type="entry name" value="ANK_REPEAT"/>
    <property type="match status" value="3"/>
</dbReference>
<evidence type="ECO:0000256" key="3">
    <source>
        <dbReference type="ARBA" id="ARBA00022737"/>
    </source>
</evidence>
<evidence type="ECO:0000256" key="7">
    <source>
        <dbReference type="PROSITE-ProRule" id="PRU00023"/>
    </source>
</evidence>
<accession>A0A2C9VQK7</accession>
<dbReference type="GO" id="GO:0016020">
    <property type="term" value="C:membrane"/>
    <property type="evidence" value="ECO:0007669"/>
    <property type="project" value="UniProtKB-SubCell"/>
</dbReference>
<feature type="repeat" description="ANK" evidence="7">
    <location>
        <begin position="176"/>
        <end position="200"/>
    </location>
</feature>
<evidence type="ECO:0000256" key="5">
    <source>
        <dbReference type="ARBA" id="ARBA00023043"/>
    </source>
</evidence>
<feature type="repeat" description="ANK" evidence="7">
    <location>
        <begin position="137"/>
        <end position="160"/>
    </location>
</feature>
<feature type="transmembrane region" description="Helical" evidence="8">
    <location>
        <begin position="391"/>
        <end position="408"/>
    </location>
</feature>
<evidence type="ECO:0000259" key="9">
    <source>
        <dbReference type="Pfam" id="PF13962"/>
    </source>
</evidence>
<feature type="transmembrane region" description="Helical" evidence="8">
    <location>
        <begin position="356"/>
        <end position="379"/>
    </location>
</feature>